<reference evidence="5 6" key="1">
    <citation type="submission" date="2018-07" db="EMBL/GenBank/DDBJ databases">
        <title>Draft genome sequence of Ancylomarina sp. M1P.</title>
        <authorList>
            <person name="Yadav S."/>
            <person name="Villanueva L."/>
            <person name="Damste J.S.S."/>
        </authorList>
    </citation>
    <scope>NUCLEOTIDE SEQUENCE [LARGE SCALE GENOMIC DNA]</scope>
    <source>
        <strain evidence="5 6">M1P</strain>
    </source>
</reference>
<dbReference type="SUPFAM" id="SSF111369">
    <property type="entry name" value="HlyD-like secretion proteins"/>
    <property type="match status" value="1"/>
</dbReference>
<sequence length="508" mass="56546">MNKIYLVALGLSLSIISCKPATSGHEGHSHDEVTGGASHEEHTNQTLTLFSDKTEIFAEFHPLVAGQVSIFLTHLTRLETYKPYSEGKVTVTLIDKEGNGIRNTAEKPSSLGIFTPSLKPKTTGLYTLIIEVDSKFGKERFEAQNIEVYASEEKATKALAAQQKENQTAFLKEQAWKIDFGTEDVKHGIFHKIIKTTGELIASSNSEIRISAQSSGIIHMPSSDIVNGKPVKKNEAIFYITGNGLSDNSLTSRFISARSEFEKTRANYKRAEALRADQIISEREFDEAKSNFEKADINFQLISKDYSTKGIKVASPATGYVCNIFVKEGEYVEKGQVIGIVDRNSTLILKADLYQKHLTQLSKIHSANFKLPYRDEIYNTDALDGKLIAYGRDIHQDDYTTPIFFEINKIPELYMGSYVEVYLKSESTRKVLSISKSAVLEDQSIFFVFVQTEGESYEKRFVTIGSDNGKEIEILSGLKAGERVVSKGVYFVKLASMAGALPSHGHEH</sequence>
<accession>A0A425Y3V3</accession>
<dbReference type="GO" id="GO:0060003">
    <property type="term" value="P:copper ion export"/>
    <property type="evidence" value="ECO:0007669"/>
    <property type="project" value="TreeGrafter"/>
</dbReference>
<dbReference type="PROSITE" id="PS51257">
    <property type="entry name" value="PROKAR_LIPOPROTEIN"/>
    <property type="match status" value="1"/>
</dbReference>
<feature type="compositionally biased region" description="Basic and acidic residues" evidence="3">
    <location>
        <begin position="25"/>
        <end position="42"/>
    </location>
</feature>
<dbReference type="GO" id="GO:0016020">
    <property type="term" value="C:membrane"/>
    <property type="evidence" value="ECO:0007669"/>
    <property type="project" value="InterPro"/>
</dbReference>
<gene>
    <name evidence="5" type="ORF">DWB61_05730</name>
</gene>
<dbReference type="InterPro" id="IPR058649">
    <property type="entry name" value="CzcB_C"/>
</dbReference>
<evidence type="ECO:0000313" key="6">
    <source>
        <dbReference type="Proteomes" id="UP000285794"/>
    </source>
</evidence>
<dbReference type="Gene3D" id="1.10.287.470">
    <property type="entry name" value="Helix hairpin bin"/>
    <property type="match status" value="1"/>
</dbReference>
<evidence type="ECO:0000259" key="4">
    <source>
        <dbReference type="Pfam" id="PF25975"/>
    </source>
</evidence>
<feature type="domain" description="CzcB-like C-terminal circularly permuted SH3-like" evidence="4">
    <location>
        <begin position="433"/>
        <end position="493"/>
    </location>
</feature>
<dbReference type="Gene3D" id="2.40.420.20">
    <property type="match status" value="1"/>
</dbReference>
<dbReference type="EMBL" id="QQWG01000004">
    <property type="protein sequence ID" value="RRG22939.1"/>
    <property type="molecule type" value="Genomic_DNA"/>
</dbReference>
<evidence type="ECO:0000256" key="2">
    <source>
        <dbReference type="ARBA" id="ARBA00022448"/>
    </source>
</evidence>
<dbReference type="AlphaFoldDB" id="A0A425Y3V3"/>
<protein>
    <submittedName>
        <fullName evidence="5">Efflux RND transporter periplasmic adaptor subunit</fullName>
    </submittedName>
</protein>
<dbReference type="GO" id="GO:0030313">
    <property type="term" value="C:cell envelope"/>
    <property type="evidence" value="ECO:0007669"/>
    <property type="project" value="TreeGrafter"/>
</dbReference>
<dbReference type="InterPro" id="IPR051909">
    <property type="entry name" value="MFP_Cation_Efflux"/>
</dbReference>
<evidence type="ECO:0000256" key="1">
    <source>
        <dbReference type="ARBA" id="ARBA00009477"/>
    </source>
</evidence>
<comment type="caution">
    <text evidence="5">The sequence shown here is derived from an EMBL/GenBank/DDBJ whole genome shotgun (WGS) entry which is preliminary data.</text>
</comment>
<comment type="similarity">
    <text evidence="1">Belongs to the membrane fusion protein (MFP) (TC 8.A.1) family.</text>
</comment>
<evidence type="ECO:0000313" key="5">
    <source>
        <dbReference type="EMBL" id="RRG22939.1"/>
    </source>
</evidence>
<feature type="region of interest" description="Disordered" evidence="3">
    <location>
        <begin position="22"/>
        <end position="42"/>
    </location>
</feature>
<dbReference type="GO" id="GO:0015679">
    <property type="term" value="P:plasma membrane copper ion transport"/>
    <property type="evidence" value="ECO:0007669"/>
    <property type="project" value="TreeGrafter"/>
</dbReference>
<evidence type="ECO:0000256" key="3">
    <source>
        <dbReference type="SAM" id="MobiDB-lite"/>
    </source>
</evidence>
<dbReference type="FunFam" id="2.40.420.20:FF:000006">
    <property type="entry name" value="RND family efflux transporter MFP subunit"/>
    <property type="match status" value="1"/>
</dbReference>
<dbReference type="RefSeq" id="WP_125029940.1">
    <property type="nucleotide sequence ID" value="NZ_JAPXVP010000004.1"/>
</dbReference>
<dbReference type="InterPro" id="IPR006143">
    <property type="entry name" value="RND_pump_MFP"/>
</dbReference>
<dbReference type="OrthoDB" id="9809068at2"/>
<proteinExistence type="inferred from homology"/>
<organism evidence="5 6">
    <name type="scientific">Ancylomarina euxinus</name>
    <dbReference type="NCBI Taxonomy" id="2283627"/>
    <lineage>
        <taxon>Bacteria</taxon>
        <taxon>Pseudomonadati</taxon>
        <taxon>Bacteroidota</taxon>
        <taxon>Bacteroidia</taxon>
        <taxon>Marinilabiliales</taxon>
        <taxon>Marinifilaceae</taxon>
        <taxon>Ancylomarina</taxon>
    </lineage>
</organism>
<keyword evidence="2" id="KW-0813">Transport</keyword>
<name>A0A425Y3V3_9BACT</name>
<dbReference type="Gene3D" id="2.40.50.100">
    <property type="match status" value="1"/>
</dbReference>
<dbReference type="PANTHER" id="PTHR30097">
    <property type="entry name" value="CATION EFFLUX SYSTEM PROTEIN CUSB"/>
    <property type="match status" value="1"/>
</dbReference>
<keyword evidence="6" id="KW-1185">Reference proteome</keyword>
<dbReference type="PANTHER" id="PTHR30097:SF4">
    <property type="entry name" value="SLR6042 PROTEIN"/>
    <property type="match status" value="1"/>
</dbReference>
<dbReference type="GO" id="GO:0022857">
    <property type="term" value="F:transmembrane transporter activity"/>
    <property type="evidence" value="ECO:0007669"/>
    <property type="project" value="InterPro"/>
</dbReference>
<dbReference type="Proteomes" id="UP000285794">
    <property type="component" value="Unassembled WGS sequence"/>
</dbReference>
<dbReference type="NCBIfam" id="TIGR01730">
    <property type="entry name" value="RND_mfp"/>
    <property type="match status" value="1"/>
</dbReference>
<dbReference type="Pfam" id="PF25975">
    <property type="entry name" value="CzcB_C"/>
    <property type="match status" value="1"/>
</dbReference>